<sequence>MNALISTLLNIVGRLLFIGIFLMSALGNKIPKFNDVSAYMASEGVPALKLLLAGAIVFLVAGSLSVLMGYKARIGAALLMVFLLLATYWFHDFWTFDDPAQVQQQTISFMKNLALIGATLMIIAHGAGTPVLDSRK</sequence>
<evidence type="ECO:0000256" key="4">
    <source>
        <dbReference type="ARBA" id="ARBA00023136"/>
    </source>
</evidence>
<evidence type="ECO:0000256" key="1">
    <source>
        <dbReference type="ARBA" id="ARBA00004141"/>
    </source>
</evidence>
<proteinExistence type="predicted"/>
<evidence type="ECO:0000256" key="2">
    <source>
        <dbReference type="ARBA" id="ARBA00022692"/>
    </source>
</evidence>
<gene>
    <name evidence="6" type="ORF">PDESU_05937</name>
</gene>
<organism evidence="6 7">
    <name type="scientific">Pontiella desulfatans</name>
    <dbReference type="NCBI Taxonomy" id="2750659"/>
    <lineage>
        <taxon>Bacteria</taxon>
        <taxon>Pseudomonadati</taxon>
        <taxon>Kiritimatiellota</taxon>
        <taxon>Kiritimatiellia</taxon>
        <taxon>Kiritimatiellales</taxon>
        <taxon>Pontiellaceae</taxon>
        <taxon>Pontiella</taxon>
    </lineage>
</organism>
<dbReference type="Proteomes" id="UP000366872">
    <property type="component" value="Unassembled WGS sequence"/>
</dbReference>
<dbReference type="Pfam" id="PF07681">
    <property type="entry name" value="DoxX"/>
    <property type="match status" value="1"/>
</dbReference>
<evidence type="ECO:0000313" key="7">
    <source>
        <dbReference type="Proteomes" id="UP000366872"/>
    </source>
</evidence>
<dbReference type="EMBL" id="CAAHFG010000004">
    <property type="protein sequence ID" value="VGO17341.1"/>
    <property type="molecule type" value="Genomic_DNA"/>
</dbReference>
<keyword evidence="4 5" id="KW-0472">Membrane</keyword>
<dbReference type="GO" id="GO:0016020">
    <property type="term" value="C:membrane"/>
    <property type="evidence" value="ECO:0007669"/>
    <property type="project" value="UniProtKB-SubCell"/>
</dbReference>
<evidence type="ECO:0000256" key="3">
    <source>
        <dbReference type="ARBA" id="ARBA00022989"/>
    </source>
</evidence>
<keyword evidence="3 5" id="KW-1133">Transmembrane helix</keyword>
<accession>A0A6C2UD43</accession>
<protein>
    <recommendedName>
        <fullName evidence="8">Inner membrane protein YphA</fullName>
    </recommendedName>
</protein>
<keyword evidence="7" id="KW-1185">Reference proteome</keyword>
<feature type="transmembrane region" description="Helical" evidence="5">
    <location>
        <begin position="111"/>
        <end position="132"/>
    </location>
</feature>
<comment type="subcellular location">
    <subcellularLocation>
        <location evidence="1">Membrane</location>
        <topology evidence="1">Multi-pass membrane protein</topology>
    </subcellularLocation>
</comment>
<dbReference type="InterPro" id="IPR032808">
    <property type="entry name" value="DoxX"/>
</dbReference>
<evidence type="ECO:0000313" key="6">
    <source>
        <dbReference type="EMBL" id="VGO17341.1"/>
    </source>
</evidence>
<evidence type="ECO:0000256" key="5">
    <source>
        <dbReference type="SAM" id="Phobius"/>
    </source>
</evidence>
<keyword evidence="2 5" id="KW-0812">Transmembrane</keyword>
<dbReference type="AlphaFoldDB" id="A0A6C2UD43"/>
<reference evidence="6 7" key="1">
    <citation type="submission" date="2019-04" db="EMBL/GenBank/DDBJ databases">
        <authorList>
            <person name="Van Vliet M D."/>
        </authorList>
    </citation>
    <scope>NUCLEOTIDE SEQUENCE [LARGE SCALE GENOMIC DNA]</scope>
    <source>
        <strain evidence="6 7">F1</strain>
    </source>
</reference>
<dbReference type="RefSeq" id="WP_136082823.1">
    <property type="nucleotide sequence ID" value="NZ_CAAHFG010000004.1"/>
</dbReference>
<feature type="transmembrane region" description="Helical" evidence="5">
    <location>
        <begin position="74"/>
        <end position="91"/>
    </location>
</feature>
<evidence type="ECO:0008006" key="8">
    <source>
        <dbReference type="Google" id="ProtNLM"/>
    </source>
</evidence>
<name>A0A6C2UD43_PONDE</name>
<feature type="transmembrane region" description="Helical" evidence="5">
    <location>
        <begin position="7"/>
        <end position="27"/>
    </location>
</feature>
<feature type="transmembrane region" description="Helical" evidence="5">
    <location>
        <begin position="47"/>
        <end position="67"/>
    </location>
</feature>